<dbReference type="PANTHER" id="PTHR33906">
    <property type="entry name" value="INTRAFLAGELLAR TRANSPORT PROTEIN 25 HOMOLOG"/>
    <property type="match status" value="1"/>
</dbReference>
<dbReference type="OrthoDB" id="271080at2759"/>
<dbReference type="GO" id="GO:0005929">
    <property type="term" value="C:cilium"/>
    <property type="evidence" value="ECO:0007669"/>
    <property type="project" value="TreeGrafter"/>
</dbReference>
<dbReference type="GO" id="GO:0042073">
    <property type="term" value="P:intraciliary transport"/>
    <property type="evidence" value="ECO:0007669"/>
    <property type="project" value="InterPro"/>
</dbReference>
<keyword evidence="2" id="KW-1185">Reference proteome</keyword>
<dbReference type="PANTHER" id="PTHR33906:SF1">
    <property type="entry name" value="INTRAFLAGELLAR TRANSPORT PROTEIN 25 HOMOLOG"/>
    <property type="match status" value="1"/>
</dbReference>
<evidence type="ECO:0000313" key="2">
    <source>
        <dbReference type="Proteomes" id="UP000515152"/>
    </source>
</evidence>
<dbReference type="Pfam" id="PF00754">
    <property type="entry name" value="F5_F8_type_C"/>
    <property type="match status" value="1"/>
</dbReference>
<dbReference type="Proteomes" id="UP000515152">
    <property type="component" value="Chromosome 7"/>
</dbReference>
<dbReference type="CTD" id="790918"/>
<dbReference type="PROSITE" id="PS51257">
    <property type="entry name" value="PROKAR_LIPOPROTEIN"/>
    <property type="match status" value="1"/>
</dbReference>
<dbReference type="Gene3D" id="2.60.120.260">
    <property type="entry name" value="Galactose-binding domain-like"/>
    <property type="match status" value="1"/>
</dbReference>
<feature type="domain" description="F5/8 type C" evidence="1">
    <location>
        <begin position="16"/>
        <end position="128"/>
    </location>
</feature>
<dbReference type="AlphaFoldDB" id="A0A6P8FS05"/>
<proteinExistence type="predicted"/>
<reference evidence="3" key="1">
    <citation type="submission" date="2025-08" db="UniProtKB">
        <authorList>
            <consortium name="RefSeq"/>
        </authorList>
    </citation>
    <scope>IDENTIFICATION</scope>
</reference>
<dbReference type="SUPFAM" id="SSF49785">
    <property type="entry name" value="Galactose-binding domain-like"/>
    <property type="match status" value="1"/>
</dbReference>
<organism evidence="2 3">
    <name type="scientific">Clupea harengus</name>
    <name type="common">Atlantic herring</name>
    <dbReference type="NCBI Taxonomy" id="7950"/>
    <lineage>
        <taxon>Eukaryota</taxon>
        <taxon>Metazoa</taxon>
        <taxon>Chordata</taxon>
        <taxon>Craniata</taxon>
        <taxon>Vertebrata</taxon>
        <taxon>Euteleostomi</taxon>
        <taxon>Actinopterygii</taxon>
        <taxon>Neopterygii</taxon>
        <taxon>Teleostei</taxon>
        <taxon>Clupei</taxon>
        <taxon>Clupeiformes</taxon>
        <taxon>Clupeoidei</taxon>
        <taxon>Clupeidae</taxon>
        <taxon>Clupea</taxon>
    </lineage>
</organism>
<dbReference type="InterPro" id="IPR008979">
    <property type="entry name" value="Galactose-bd-like_sf"/>
</dbReference>
<dbReference type="InterPro" id="IPR000421">
    <property type="entry name" value="FA58C"/>
</dbReference>
<dbReference type="GO" id="GO:0005813">
    <property type="term" value="C:centrosome"/>
    <property type="evidence" value="ECO:0007669"/>
    <property type="project" value="TreeGrafter"/>
</dbReference>
<gene>
    <name evidence="3" type="primary">hspb11</name>
</gene>
<name>A0A6P8FS05_CLUHA</name>
<evidence type="ECO:0000259" key="1">
    <source>
        <dbReference type="Pfam" id="PF00754"/>
    </source>
</evidence>
<dbReference type="GO" id="GO:0030992">
    <property type="term" value="C:intraciliary transport particle B"/>
    <property type="evidence" value="ECO:0007669"/>
    <property type="project" value="InterPro"/>
</dbReference>
<accession>A0A6P8FS05</accession>
<dbReference type="InterPro" id="IPR033558">
    <property type="entry name" value="IFT25"/>
</dbReference>
<evidence type="ECO:0000313" key="3">
    <source>
        <dbReference type="RefSeq" id="XP_031425917.1"/>
    </source>
</evidence>
<sequence>MKTKDLRSSGTYVSLATSCDKNYPPEHIIDGNGETFWMSTGMFPQAFTISFPSPTEIADISLQSYNVKGLKIEKCISEEVGTFETLAERELEHTEELLQALKISLNTSTTLLRFTITSGYDHFVSVNEVHMSS</sequence>
<dbReference type="GeneID" id="116221051"/>
<protein>
    <submittedName>
        <fullName evidence="3">Intraflagellar transport protein 25 homolog</fullName>
    </submittedName>
</protein>
<dbReference type="KEGG" id="char:116221051"/>
<dbReference type="RefSeq" id="XP_031425917.1">
    <property type="nucleotide sequence ID" value="XM_031570057.2"/>
</dbReference>